<dbReference type="SUPFAM" id="SSF54427">
    <property type="entry name" value="NTF2-like"/>
    <property type="match status" value="1"/>
</dbReference>
<feature type="chain" id="PRO_5007282198" evidence="1">
    <location>
        <begin position="22"/>
        <end position="164"/>
    </location>
</feature>
<keyword evidence="1" id="KW-0732">Signal</keyword>
<dbReference type="AlphaFoldDB" id="A0A128F8Z2"/>
<dbReference type="Pfam" id="PF07366">
    <property type="entry name" value="SnoaL"/>
    <property type="match status" value="1"/>
</dbReference>
<proteinExistence type="predicted"/>
<dbReference type="GO" id="GO:0030638">
    <property type="term" value="P:polyketide metabolic process"/>
    <property type="evidence" value="ECO:0007669"/>
    <property type="project" value="InterPro"/>
</dbReference>
<reference evidence="3" key="1">
    <citation type="submission" date="2016-02" db="EMBL/GenBank/DDBJ databases">
        <authorList>
            <person name="Rodrigo-Torres Lidia"/>
            <person name="Arahal R.David."/>
        </authorList>
    </citation>
    <scope>NUCLEOTIDE SEQUENCE [LARGE SCALE GENOMIC DNA]</scope>
    <source>
        <strain evidence="3">CECT 9029</strain>
    </source>
</reference>
<organism evidence="2 3">
    <name type="scientific">Grimontia celer</name>
    <dbReference type="NCBI Taxonomy" id="1796497"/>
    <lineage>
        <taxon>Bacteria</taxon>
        <taxon>Pseudomonadati</taxon>
        <taxon>Pseudomonadota</taxon>
        <taxon>Gammaproteobacteria</taxon>
        <taxon>Vibrionales</taxon>
        <taxon>Vibrionaceae</taxon>
        <taxon>Grimontia</taxon>
    </lineage>
</organism>
<dbReference type="InterPro" id="IPR009959">
    <property type="entry name" value="Cyclase_SnoaL-like"/>
</dbReference>
<dbReference type="Gene3D" id="3.10.450.50">
    <property type="match status" value="1"/>
</dbReference>
<sequence length="164" mass="18082">MRKIMMGALAGTVLMATVPVAAEQLTIEEGQAIVKPFYDLFSLQGSEAAARANISPDWKSYYSNTGYKNLDDTMKAVAGAFPKILPDMKWTQDDISVTTENEVVVRGTLSGTPAGDTFFGQPVNGKTFETMTLDIHTIEDGKIVKTYHIEDWFRALGQLKPQEK</sequence>
<dbReference type="OrthoDB" id="9182871at2"/>
<name>A0A128F8Z2_9GAMM</name>
<dbReference type="STRING" id="1796497.GCE9029_03551"/>
<feature type="signal peptide" evidence="1">
    <location>
        <begin position="1"/>
        <end position="21"/>
    </location>
</feature>
<evidence type="ECO:0000313" key="2">
    <source>
        <dbReference type="EMBL" id="CZF82970.1"/>
    </source>
</evidence>
<dbReference type="InterPro" id="IPR032710">
    <property type="entry name" value="NTF2-like_dom_sf"/>
</dbReference>
<accession>A0A128F8Z2</accession>
<protein>
    <submittedName>
        <fullName evidence="2">SnoaL-like polyketide cyclase</fullName>
    </submittedName>
</protein>
<keyword evidence="3" id="KW-1185">Reference proteome</keyword>
<dbReference type="EMBL" id="FIZX01000002">
    <property type="protein sequence ID" value="CZF82970.1"/>
    <property type="molecule type" value="Genomic_DNA"/>
</dbReference>
<evidence type="ECO:0000313" key="3">
    <source>
        <dbReference type="Proteomes" id="UP000071641"/>
    </source>
</evidence>
<evidence type="ECO:0000256" key="1">
    <source>
        <dbReference type="SAM" id="SignalP"/>
    </source>
</evidence>
<gene>
    <name evidence="2" type="ORF">GCE9029_03551</name>
</gene>
<dbReference type="Proteomes" id="UP000071641">
    <property type="component" value="Unassembled WGS sequence"/>
</dbReference>
<dbReference type="RefSeq" id="WP_062665215.1">
    <property type="nucleotide sequence ID" value="NZ_FIZX01000002.1"/>
</dbReference>